<name>A0A0G3BTE7_9BURK</name>
<protein>
    <submittedName>
        <fullName evidence="2">Uncharacterized protein</fullName>
    </submittedName>
</protein>
<accession>A0A0G3BTE7</accession>
<feature type="region of interest" description="Disordered" evidence="1">
    <location>
        <begin position="1"/>
        <end position="27"/>
    </location>
</feature>
<evidence type="ECO:0000313" key="3">
    <source>
        <dbReference type="Proteomes" id="UP000035352"/>
    </source>
</evidence>
<feature type="region of interest" description="Disordered" evidence="1">
    <location>
        <begin position="181"/>
        <end position="210"/>
    </location>
</feature>
<gene>
    <name evidence="2" type="ORF">AAW51_3069</name>
</gene>
<dbReference type="Proteomes" id="UP000035352">
    <property type="component" value="Chromosome"/>
</dbReference>
<dbReference type="STRING" id="413882.AAW51_3069"/>
<sequence>MPTATPVGGRRGTGVEPDKLFVGDNPEYPTLATRMTEMTARRDGEPVDPEQALAAMQQAAAWTADPSVASQLKLSASEMTDGRSFVRFNPMKLETLMPGDTLAIPVQHTNATYKMQIENVTAHGDGSITWSGRLKDFSSENQASITQSKGVTIGGFSTPDGPHVLEVRGDKGWIVPSGTLFKPTGDDHDRTGVHPMGPGHDPHTDPIVLR</sequence>
<evidence type="ECO:0000256" key="1">
    <source>
        <dbReference type="SAM" id="MobiDB-lite"/>
    </source>
</evidence>
<dbReference type="EMBL" id="CP011371">
    <property type="protein sequence ID" value="AKJ29760.1"/>
    <property type="molecule type" value="Genomic_DNA"/>
</dbReference>
<reference evidence="2 3" key="1">
    <citation type="submission" date="2015-05" db="EMBL/GenBank/DDBJ databases">
        <authorList>
            <person name="Tang B."/>
            <person name="Yu Y."/>
        </authorList>
    </citation>
    <scope>NUCLEOTIDE SEQUENCE [LARGE SCALE GENOMIC DNA]</scope>
    <source>
        <strain evidence="2 3">DSM 7029</strain>
    </source>
</reference>
<organism evidence="2 3">
    <name type="scientific">Caldimonas brevitalea</name>
    <dbReference type="NCBI Taxonomy" id="413882"/>
    <lineage>
        <taxon>Bacteria</taxon>
        <taxon>Pseudomonadati</taxon>
        <taxon>Pseudomonadota</taxon>
        <taxon>Betaproteobacteria</taxon>
        <taxon>Burkholderiales</taxon>
        <taxon>Sphaerotilaceae</taxon>
        <taxon>Caldimonas</taxon>
    </lineage>
</organism>
<evidence type="ECO:0000313" key="2">
    <source>
        <dbReference type="EMBL" id="AKJ29760.1"/>
    </source>
</evidence>
<proteinExistence type="predicted"/>
<dbReference type="KEGG" id="pbh:AAW51_3069"/>
<dbReference type="AlphaFoldDB" id="A0A0G3BTE7"/>
<keyword evidence="3" id="KW-1185">Reference proteome</keyword>